<evidence type="ECO:0000313" key="2">
    <source>
        <dbReference type="Proteomes" id="UP000054815"/>
    </source>
</evidence>
<name>A0A0V0XRY0_TRIPS</name>
<reference evidence="1 2" key="1">
    <citation type="submission" date="2015-01" db="EMBL/GenBank/DDBJ databases">
        <title>Evolution of Trichinella species and genotypes.</title>
        <authorList>
            <person name="Korhonen P.K."/>
            <person name="Edoardo P."/>
            <person name="Giuseppe L.R."/>
            <person name="Gasser R.B."/>
        </authorList>
    </citation>
    <scope>NUCLEOTIDE SEQUENCE [LARGE SCALE GENOMIC DNA]</scope>
    <source>
        <strain evidence="1">ISS141</strain>
    </source>
</reference>
<organism evidence="1 2">
    <name type="scientific">Trichinella pseudospiralis</name>
    <name type="common">Parasitic roundworm</name>
    <dbReference type="NCBI Taxonomy" id="6337"/>
    <lineage>
        <taxon>Eukaryota</taxon>
        <taxon>Metazoa</taxon>
        <taxon>Ecdysozoa</taxon>
        <taxon>Nematoda</taxon>
        <taxon>Enoplea</taxon>
        <taxon>Dorylaimia</taxon>
        <taxon>Trichinellida</taxon>
        <taxon>Trichinellidae</taxon>
        <taxon>Trichinella</taxon>
    </lineage>
</organism>
<dbReference type="EMBL" id="JYDU01000158">
    <property type="protein sequence ID" value="KRX90671.1"/>
    <property type="molecule type" value="Genomic_DNA"/>
</dbReference>
<gene>
    <name evidence="1" type="ORF">T4E_5561</name>
</gene>
<evidence type="ECO:0000313" key="1">
    <source>
        <dbReference type="EMBL" id="KRX90671.1"/>
    </source>
</evidence>
<dbReference type="AlphaFoldDB" id="A0A0V0XRY0"/>
<protein>
    <submittedName>
        <fullName evidence="1">Uncharacterized protein</fullName>
    </submittedName>
</protein>
<proteinExistence type="predicted"/>
<accession>A0A0V0XRY0</accession>
<sequence>MLPFYSYSANCVAHLQTGSHLDLLLHLASDSQSHSMAAPVLLQIVPKNSLLDDGDSFSITLKIPTEPTICKTSEYLVAVSLQNANKLVPNAKKRKQNMMIRFVWPPTVIVNRTQSAGGFQPWSGFADGQSTEQLARKDVQVALIVYLYNEHKRSPMNVGNAWPVMLSMRHVSLDL</sequence>
<dbReference type="Proteomes" id="UP000054815">
    <property type="component" value="Unassembled WGS sequence"/>
</dbReference>
<comment type="caution">
    <text evidence="1">The sequence shown here is derived from an EMBL/GenBank/DDBJ whole genome shotgun (WGS) entry which is preliminary data.</text>
</comment>